<protein>
    <recommendedName>
        <fullName evidence="5">Tetratricopeptide repeat protein</fullName>
    </recommendedName>
</protein>
<keyword evidence="2" id="KW-0732">Signal</keyword>
<sequence>MTPRARSFLLPLTLAALHAPAQAVPVLEGRTLRYENGPRLAWQRTYPDAAGTLTGPLEVSGTTYLGVGPAVYAYTAAGEVVGRADLTGTVTSLEAVGSAVRVGVQGSGYAELFTLERQGDSLTVQERVVPPPDPAVTGWLARVADAVPAADLNRAAQEDPTNPFLALRQAARTPDSDPYARLSALRRALDTTLPFPAWGQLAARLDAAGFPSAADVALDRARKDAAARGFDPELPVNRAALGAYGNPSAYAGTLLTQNKLGRAEVWMRHLRTLHPRFEGAPALYARYAELLDAQGRAGEAEDWRQFTRDLRRGTLYNLGLEGTRDVRDVVRLAALALVIALAGGLVTLAARAWRQQGQDTRPMGGRYRAWLTRPLSRARRGLLGYASLPQRFALALLAAALFVVLIGWQWSNDAGAGLRSAALSTGTYGGGWVSAQLGALDLQPGADTFLLTGLAAQLDGDDGAARERYTRALPDACARNNLGVIAQTRGDEPQARELYRAALAAQPGLAAAAYNLGLNPRTPETTFQAGYRPGEPRLCYPDQRSLTRAVTGDLGTLLERFLRAPLSVLTTPAGEPRPLGWLILLTALLGLSLFLSLLLPRAATDADLGRPGAYRVLGWLIPGSAFLDGAWGLVLLIAWATVIAALLPLSSLLRFPTLPDPAGPAVSGALLTLLAGLYLLNAAVLVTAEVQRRRRAHREGGA</sequence>
<dbReference type="Gene3D" id="1.25.40.10">
    <property type="entry name" value="Tetratricopeptide repeat domain"/>
    <property type="match status" value="1"/>
</dbReference>
<proteinExistence type="predicted"/>
<feature type="transmembrane region" description="Helical" evidence="1">
    <location>
        <begin position="392"/>
        <end position="410"/>
    </location>
</feature>
<evidence type="ECO:0000256" key="2">
    <source>
        <dbReference type="SAM" id="SignalP"/>
    </source>
</evidence>
<keyword evidence="1" id="KW-1133">Transmembrane helix</keyword>
<feature type="transmembrane region" description="Helical" evidence="1">
    <location>
        <begin position="667"/>
        <end position="688"/>
    </location>
</feature>
<name>A0A221SSK7_9DEIO</name>
<dbReference type="AlphaFoldDB" id="A0A221SSK7"/>
<organism evidence="3 4">
    <name type="scientific">Deinococcus ficus</name>
    <dbReference type="NCBI Taxonomy" id="317577"/>
    <lineage>
        <taxon>Bacteria</taxon>
        <taxon>Thermotogati</taxon>
        <taxon>Deinococcota</taxon>
        <taxon>Deinococci</taxon>
        <taxon>Deinococcales</taxon>
        <taxon>Deinococcaceae</taxon>
        <taxon>Deinococcus</taxon>
    </lineage>
</organism>
<evidence type="ECO:0008006" key="5">
    <source>
        <dbReference type="Google" id="ProtNLM"/>
    </source>
</evidence>
<evidence type="ECO:0000313" key="4">
    <source>
        <dbReference type="Proteomes" id="UP000259030"/>
    </source>
</evidence>
<gene>
    <name evidence="3" type="ORF">DFI_00160</name>
</gene>
<keyword evidence="4" id="KW-1185">Reference proteome</keyword>
<dbReference type="RefSeq" id="WP_027463202.1">
    <property type="nucleotide sequence ID" value="NZ_CP021081.1"/>
</dbReference>
<feature type="transmembrane region" description="Helical" evidence="1">
    <location>
        <begin position="579"/>
        <end position="599"/>
    </location>
</feature>
<dbReference type="Proteomes" id="UP000259030">
    <property type="component" value="Chromosome"/>
</dbReference>
<dbReference type="SUPFAM" id="SSF48452">
    <property type="entry name" value="TPR-like"/>
    <property type="match status" value="1"/>
</dbReference>
<reference evidence="3 4" key="1">
    <citation type="submission" date="2017-05" db="EMBL/GenBank/DDBJ databases">
        <title>The complete genome sequence of Deinococcus ficus isolated from the rhizosphere of the Ficus religiosa L. in Taiwan.</title>
        <authorList>
            <person name="Wu K.-M."/>
            <person name="Liao T.-L."/>
            <person name="Liu Y.-M."/>
            <person name="Young C.-C."/>
            <person name="Tsai S.-F."/>
        </authorList>
    </citation>
    <scope>NUCLEOTIDE SEQUENCE [LARGE SCALE GENOMIC DNA]</scope>
    <source>
        <strain evidence="3 4">CC-FR2-10</strain>
    </source>
</reference>
<feature type="transmembrane region" description="Helical" evidence="1">
    <location>
        <begin position="332"/>
        <end position="353"/>
    </location>
</feature>
<dbReference type="EMBL" id="CP021081">
    <property type="protein sequence ID" value="ASN79626.1"/>
    <property type="molecule type" value="Genomic_DNA"/>
</dbReference>
<feature type="signal peptide" evidence="2">
    <location>
        <begin position="1"/>
        <end position="23"/>
    </location>
</feature>
<feature type="chain" id="PRO_5011265618" description="Tetratricopeptide repeat protein" evidence="2">
    <location>
        <begin position="24"/>
        <end position="702"/>
    </location>
</feature>
<evidence type="ECO:0000313" key="3">
    <source>
        <dbReference type="EMBL" id="ASN79626.1"/>
    </source>
</evidence>
<dbReference type="STRING" id="317577.GCA_000419625_01151"/>
<keyword evidence="1" id="KW-0472">Membrane</keyword>
<feature type="transmembrane region" description="Helical" evidence="1">
    <location>
        <begin position="619"/>
        <end position="647"/>
    </location>
</feature>
<dbReference type="InterPro" id="IPR011990">
    <property type="entry name" value="TPR-like_helical_dom_sf"/>
</dbReference>
<evidence type="ECO:0000256" key="1">
    <source>
        <dbReference type="SAM" id="Phobius"/>
    </source>
</evidence>
<keyword evidence="1" id="KW-0812">Transmembrane</keyword>
<dbReference type="KEGG" id="dfc:DFI_00160"/>
<accession>A0A221SSK7</accession>